<protein>
    <submittedName>
        <fullName evidence="1">Uncharacterized protein</fullName>
    </submittedName>
</protein>
<dbReference type="AlphaFoldDB" id="A0A2N6QTQ7"/>
<proteinExistence type="predicted"/>
<reference evidence="1 2" key="1">
    <citation type="submission" date="2017-09" db="EMBL/GenBank/DDBJ databases">
        <title>Bacterial strain isolated from the female urinary microbiota.</title>
        <authorList>
            <person name="Thomas-White K."/>
            <person name="Kumar N."/>
            <person name="Forster S."/>
            <person name="Putonti C."/>
            <person name="Lawley T."/>
            <person name="Wolfe A.J."/>
        </authorList>
    </citation>
    <scope>NUCLEOTIDE SEQUENCE [LARGE SCALE GENOMIC DNA]</scope>
    <source>
        <strain evidence="1 2">UMB0536</strain>
    </source>
</reference>
<accession>A0A2N6QTQ7</accession>
<gene>
    <name evidence="1" type="ORF">CJ231_01130</name>
</gene>
<sequence>MGLIRTLPKNICIAEDSQMASNKMDKLLTSANKGLDVLLALHDDLGEIPTNCEEINLTWLTNKVNAQIESIQNYPLPKATKCEMLKEWASTEQTAKQAIEQVQELYTLPHHPKFEIQDQQIICTNYKEWLERMSTYTADKVFIEHYRLICNVLESIDKLRYYEKKNNIPKRMIDKIQSRITSPEAYLQLTAIGYFTKEPTTDQNCRRFPYIYSYQ</sequence>
<evidence type="ECO:0000313" key="1">
    <source>
        <dbReference type="EMBL" id="PMC25430.1"/>
    </source>
</evidence>
<comment type="caution">
    <text evidence="1">The sequence shown here is derived from an EMBL/GenBank/DDBJ whole genome shotgun (WGS) entry which is preliminary data.</text>
</comment>
<dbReference type="EMBL" id="PNGJ01000001">
    <property type="protein sequence ID" value="PMC25430.1"/>
    <property type="molecule type" value="Genomic_DNA"/>
</dbReference>
<organism evidence="1 2">
    <name type="scientific">Hoylesella buccalis</name>
    <dbReference type="NCBI Taxonomy" id="28127"/>
    <lineage>
        <taxon>Bacteria</taxon>
        <taxon>Pseudomonadati</taxon>
        <taxon>Bacteroidota</taxon>
        <taxon>Bacteroidia</taxon>
        <taxon>Bacteroidales</taxon>
        <taxon>Prevotellaceae</taxon>
        <taxon>Hoylesella</taxon>
    </lineage>
</organism>
<dbReference type="Proteomes" id="UP000235564">
    <property type="component" value="Unassembled WGS sequence"/>
</dbReference>
<evidence type="ECO:0000313" key="2">
    <source>
        <dbReference type="Proteomes" id="UP000235564"/>
    </source>
</evidence>
<name>A0A2N6QTQ7_9BACT</name>